<dbReference type="EMBL" id="KQ990143">
    <property type="protein sequence ID" value="KZV53599.1"/>
    <property type="molecule type" value="Genomic_DNA"/>
</dbReference>
<reference evidence="2 3" key="1">
    <citation type="journal article" date="2015" name="Proc. Natl. Acad. Sci. U.S.A.">
        <title>The resurrection genome of Boea hygrometrica: A blueprint for survival of dehydration.</title>
        <authorList>
            <person name="Xiao L."/>
            <person name="Yang G."/>
            <person name="Zhang L."/>
            <person name="Yang X."/>
            <person name="Zhao S."/>
            <person name="Ji Z."/>
            <person name="Zhou Q."/>
            <person name="Hu M."/>
            <person name="Wang Y."/>
            <person name="Chen M."/>
            <person name="Xu Y."/>
            <person name="Jin H."/>
            <person name="Xiao X."/>
            <person name="Hu G."/>
            <person name="Bao F."/>
            <person name="Hu Y."/>
            <person name="Wan P."/>
            <person name="Li L."/>
            <person name="Deng X."/>
            <person name="Kuang T."/>
            <person name="Xiang C."/>
            <person name="Zhu J.K."/>
            <person name="Oliver M.J."/>
            <person name="He Y."/>
        </authorList>
    </citation>
    <scope>NUCLEOTIDE SEQUENCE [LARGE SCALE GENOMIC DNA]</scope>
    <source>
        <strain evidence="3">cv. XS01</strain>
    </source>
</reference>
<organism evidence="2 3">
    <name type="scientific">Dorcoceras hygrometricum</name>
    <dbReference type="NCBI Taxonomy" id="472368"/>
    <lineage>
        <taxon>Eukaryota</taxon>
        <taxon>Viridiplantae</taxon>
        <taxon>Streptophyta</taxon>
        <taxon>Embryophyta</taxon>
        <taxon>Tracheophyta</taxon>
        <taxon>Spermatophyta</taxon>
        <taxon>Magnoliopsida</taxon>
        <taxon>eudicotyledons</taxon>
        <taxon>Gunneridae</taxon>
        <taxon>Pentapetalae</taxon>
        <taxon>asterids</taxon>
        <taxon>lamiids</taxon>
        <taxon>Lamiales</taxon>
        <taxon>Gesneriaceae</taxon>
        <taxon>Didymocarpoideae</taxon>
        <taxon>Trichosporeae</taxon>
        <taxon>Loxocarpinae</taxon>
        <taxon>Dorcoceras</taxon>
    </lineage>
</organism>
<dbReference type="OrthoDB" id="342281at2759"/>
<keyword evidence="3" id="KW-1185">Reference proteome</keyword>
<accession>A0A2Z7D5G3</accession>
<sequence length="251" mass="28112">MDGAQGEQEKSTVDGAQGEQEKYTVDGLTGGCPEGETFEIENWIDRADGTEEEQSAQWMLLMNGCISALRGHRFFPTGLQQVFVSSPPASPNTGSKLEEVEKIIASLDSRLMFMDSRMISVDSKVHSMDSKLRSMDSKLEQLLNVQTYLKHDFGTYKRSFYDNMDTVAGNVKYCQTSLETTVLHHLTKHQIQLASDLSFVKLQMAELVDHLKQAGVPKRGKVGNVVVDRGKGQVDKGRSELYKRQRTKTEL</sequence>
<protein>
    <submittedName>
        <fullName evidence="2">Uncharacterized protein</fullName>
    </submittedName>
</protein>
<gene>
    <name evidence="2" type="ORF">F511_40802</name>
</gene>
<evidence type="ECO:0000313" key="2">
    <source>
        <dbReference type="EMBL" id="KZV53599.1"/>
    </source>
</evidence>
<dbReference type="AlphaFoldDB" id="A0A2Z7D5G3"/>
<proteinExistence type="predicted"/>
<evidence type="ECO:0000256" key="1">
    <source>
        <dbReference type="SAM" id="MobiDB-lite"/>
    </source>
</evidence>
<evidence type="ECO:0000313" key="3">
    <source>
        <dbReference type="Proteomes" id="UP000250235"/>
    </source>
</evidence>
<name>A0A2Z7D5G3_9LAMI</name>
<feature type="region of interest" description="Disordered" evidence="1">
    <location>
        <begin position="1"/>
        <end position="31"/>
    </location>
</feature>
<dbReference type="Proteomes" id="UP000250235">
    <property type="component" value="Unassembled WGS sequence"/>
</dbReference>